<comment type="caution">
    <text evidence="2">The sequence shown here is derived from an EMBL/GenBank/DDBJ whole genome shotgun (WGS) entry which is preliminary data.</text>
</comment>
<dbReference type="AlphaFoldDB" id="X8IQ25"/>
<protein>
    <submittedName>
        <fullName evidence="2">Uncharacterized protein</fullName>
    </submittedName>
</protein>
<evidence type="ECO:0000313" key="3">
    <source>
        <dbReference type="Proteomes" id="UP000022645"/>
    </source>
</evidence>
<proteinExistence type="predicted"/>
<keyword evidence="1" id="KW-0472">Membrane</keyword>
<evidence type="ECO:0000256" key="1">
    <source>
        <dbReference type="SAM" id="Phobius"/>
    </source>
</evidence>
<organism evidence="2 3">
    <name type="scientific">Mogibacterium timidum ATCC 33093</name>
    <dbReference type="NCBI Taxonomy" id="1401079"/>
    <lineage>
        <taxon>Bacteria</taxon>
        <taxon>Bacillati</taxon>
        <taxon>Bacillota</taxon>
        <taxon>Clostridia</taxon>
        <taxon>Peptostreptococcales</taxon>
        <taxon>Anaerovoracaceae</taxon>
        <taxon>Mogibacterium</taxon>
    </lineage>
</organism>
<reference evidence="2 3" key="1">
    <citation type="submission" date="2014-01" db="EMBL/GenBank/DDBJ databases">
        <authorList>
            <person name="Durkin A.S."/>
            <person name="McCorrison J."/>
            <person name="Torralba M."/>
            <person name="Gillis M."/>
            <person name="Haft D.H."/>
            <person name="Methe B."/>
            <person name="Sutton G."/>
            <person name="Nelson K.E."/>
        </authorList>
    </citation>
    <scope>NUCLEOTIDE SEQUENCE [LARGE SCALE GENOMIC DNA]</scope>
    <source>
        <strain evidence="2 3">ATCC 33093</strain>
    </source>
</reference>
<gene>
    <name evidence="2" type="ORF">HMPREF0581_1523</name>
</gene>
<sequence length="37" mass="4294">MQNLELKKANKYVEAFMVKSITIVAITAFQIYNIFNV</sequence>
<accession>X8IQ25</accession>
<dbReference type="EMBL" id="JALU01000018">
    <property type="protein sequence ID" value="EUC52213.1"/>
    <property type="molecule type" value="Genomic_DNA"/>
</dbReference>
<evidence type="ECO:0000313" key="2">
    <source>
        <dbReference type="EMBL" id="EUC52213.1"/>
    </source>
</evidence>
<dbReference type="Proteomes" id="UP000022645">
    <property type="component" value="Unassembled WGS sequence"/>
</dbReference>
<name>X8IQ25_9FIRM</name>
<keyword evidence="1" id="KW-0812">Transmembrane</keyword>
<keyword evidence="1" id="KW-1133">Transmembrane helix</keyword>
<feature type="transmembrane region" description="Helical" evidence="1">
    <location>
        <begin position="12"/>
        <end position="35"/>
    </location>
</feature>